<feature type="domain" description="UspA" evidence="5">
    <location>
        <begin position="356"/>
        <end position="500"/>
    </location>
</feature>
<feature type="domain" description="UspA" evidence="5">
    <location>
        <begin position="54"/>
        <end position="187"/>
    </location>
</feature>
<protein>
    <submittedName>
        <fullName evidence="6">Nucleotide-binding universal stress UspA family protein</fullName>
    </submittedName>
</protein>
<evidence type="ECO:0000256" key="2">
    <source>
        <dbReference type="ARBA" id="ARBA00022741"/>
    </source>
</evidence>
<name>A0A366H9H4_9BACT</name>
<dbReference type="AlphaFoldDB" id="A0A366H9H4"/>
<dbReference type="PRINTS" id="PR01438">
    <property type="entry name" value="UNVRSLSTRESS"/>
</dbReference>
<dbReference type="PANTHER" id="PTHR46268:SF27">
    <property type="entry name" value="UNIVERSAL STRESS PROTEIN RV2623"/>
    <property type="match status" value="1"/>
</dbReference>
<dbReference type="GO" id="GO:0005524">
    <property type="term" value="F:ATP binding"/>
    <property type="evidence" value="ECO:0007669"/>
    <property type="project" value="UniProtKB-KW"/>
</dbReference>
<dbReference type="SUPFAM" id="SSF52402">
    <property type="entry name" value="Adenine nucleotide alpha hydrolases-like"/>
    <property type="match status" value="3"/>
</dbReference>
<dbReference type="CDD" id="cd00293">
    <property type="entry name" value="USP-like"/>
    <property type="match status" value="3"/>
</dbReference>
<dbReference type="EMBL" id="QNRR01000012">
    <property type="protein sequence ID" value="RBP38174.1"/>
    <property type="molecule type" value="Genomic_DNA"/>
</dbReference>
<evidence type="ECO:0000313" key="7">
    <source>
        <dbReference type="Proteomes" id="UP000253426"/>
    </source>
</evidence>
<accession>A0A366H9H4</accession>
<dbReference type="InterPro" id="IPR006015">
    <property type="entry name" value="Universal_stress_UspA"/>
</dbReference>
<evidence type="ECO:0000256" key="3">
    <source>
        <dbReference type="ARBA" id="ARBA00022840"/>
    </source>
</evidence>
<comment type="caution">
    <text evidence="6">The sequence shown here is derived from an EMBL/GenBank/DDBJ whole genome shotgun (WGS) entry which is preliminary data.</text>
</comment>
<keyword evidence="3" id="KW-0067">ATP-binding</keyword>
<evidence type="ECO:0000256" key="1">
    <source>
        <dbReference type="ARBA" id="ARBA00008791"/>
    </source>
</evidence>
<dbReference type="Gene3D" id="3.40.50.620">
    <property type="entry name" value="HUPs"/>
    <property type="match status" value="3"/>
</dbReference>
<keyword evidence="7" id="KW-1185">Reference proteome</keyword>
<reference evidence="6 7" key="1">
    <citation type="submission" date="2018-06" db="EMBL/GenBank/DDBJ databases">
        <title>Genomic Encyclopedia of Type Strains, Phase IV (KMG-IV): sequencing the most valuable type-strain genomes for metagenomic binning, comparative biology and taxonomic classification.</title>
        <authorList>
            <person name="Goeker M."/>
        </authorList>
    </citation>
    <scope>NUCLEOTIDE SEQUENCE [LARGE SCALE GENOMIC DNA]</scope>
    <source>
        <strain evidence="6 7">DSM 25532</strain>
    </source>
</reference>
<feature type="region of interest" description="Disordered" evidence="4">
    <location>
        <begin position="238"/>
        <end position="264"/>
    </location>
</feature>
<sequence>MRDCSLGEDCDPLCRDGSRDYKKRAKISMAKTKRRGAFGRLKLENESVRKHAMNILCATDFSDSAKRAADVAAGMVAKSETGSTVQLLHSVPDWLVSAEMPGTALLAERSDGDLEREALRLRHAGISVRKDLRYGPPAEEVLLAAEDHPPHLVIMGSTGAGLGSRWLIGSVAERVASLVPVPILVVRNSEPLLGWLRKERPLRVLCAVDFTVSADAAMAYIKQLLSWGPVHVEAAHVTPEKGDSDTGRKPSVPAQGGETEETTSLERDIWERLHDALGDLPIEVYVRPCAGNSAATFLELAREREADLLVVGSDQRHGMRRLAAPSFSHGVIVHSQTNVLCVPVKSFHPDYTVPTIRNVLVATDFSPAGNHAILYAQSLLPFGGRIKLFHVCHDPSPSVNPIIASEIYFEHSMAVTKEKDEAETTIASLIPRQLSTSAILFSSEVVVHGDAAEAIREAAGKFGADVICMGTHGRNRATSVLLGSTVQRLISKSTIPIFVAHAPRV</sequence>
<proteinExistence type="inferred from homology"/>
<feature type="compositionally biased region" description="Basic and acidic residues" evidence="4">
    <location>
        <begin position="238"/>
        <end position="248"/>
    </location>
</feature>
<dbReference type="InterPro" id="IPR014729">
    <property type="entry name" value="Rossmann-like_a/b/a_fold"/>
</dbReference>
<dbReference type="OrthoDB" id="181955at2"/>
<dbReference type="PANTHER" id="PTHR46268">
    <property type="entry name" value="STRESS RESPONSE PROTEIN NHAX"/>
    <property type="match status" value="1"/>
</dbReference>
<evidence type="ECO:0000259" key="5">
    <source>
        <dbReference type="Pfam" id="PF00582"/>
    </source>
</evidence>
<comment type="similarity">
    <text evidence="1">Belongs to the universal stress protein A family.</text>
</comment>
<organism evidence="6 7">
    <name type="scientific">Roseimicrobium gellanilyticum</name>
    <dbReference type="NCBI Taxonomy" id="748857"/>
    <lineage>
        <taxon>Bacteria</taxon>
        <taxon>Pseudomonadati</taxon>
        <taxon>Verrucomicrobiota</taxon>
        <taxon>Verrucomicrobiia</taxon>
        <taxon>Verrucomicrobiales</taxon>
        <taxon>Verrucomicrobiaceae</taxon>
        <taxon>Roseimicrobium</taxon>
    </lineage>
</organism>
<keyword evidence="2" id="KW-0547">Nucleotide-binding</keyword>
<dbReference type="Pfam" id="PF00582">
    <property type="entry name" value="Usp"/>
    <property type="match status" value="3"/>
</dbReference>
<evidence type="ECO:0000256" key="4">
    <source>
        <dbReference type="SAM" id="MobiDB-lite"/>
    </source>
</evidence>
<evidence type="ECO:0000313" key="6">
    <source>
        <dbReference type="EMBL" id="RBP38174.1"/>
    </source>
</evidence>
<feature type="domain" description="UspA" evidence="5">
    <location>
        <begin position="203"/>
        <end position="343"/>
    </location>
</feature>
<dbReference type="Proteomes" id="UP000253426">
    <property type="component" value="Unassembled WGS sequence"/>
</dbReference>
<gene>
    <name evidence="6" type="ORF">DES53_112172</name>
</gene>
<dbReference type="InterPro" id="IPR006016">
    <property type="entry name" value="UspA"/>
</dbReference>